<gene>
    <name evidence="2" type="ORF">O4H49_08840</name>
</gene>
<dbReference type="InterPro" id="IPR036465">
    <property type="entry name" value="vWFA_dom_sf"/>
</dbReference>
<dbReference type="SUPFAM" id="SSF53300">
    <property type="entry name" value="vWA-like"/>
    <property type="match status" value="1"/>
</dbReference>
<evidence type="ECO:0000259" key="1">
    <source>
        <dbReference type="PROSITE" id="PS50234"/>
    </source>
</evidence>
<dbReference type="Gene3D" id="3.40.50.410">
    <property type="entry name" value="von Willebrand factor, type A domain"/>
    <property type="match status" value="2"/>
</dbReference>
<keyword evidence="3" id="KW-1185">Reference proteome</keyword>
<name>A0ABT4LIF7_9PROT</name>
<dbReference type="PROSITE" id="PS50234">
    <property type="entry name" value="VWFA"/>
    <property type="match status" value="1"/>
</dbReference>
<dbReference type="EMBL" id="JAPWGY010000002">
    <property type="protein sequence ID" value="MCZ4280880.1"/>
    <property type="molecule type" value="Genomic_DNA"/>
</dbReference>
<dbReference type="RefSeq" id="WP_269423049.1">
    <property type="nucleotide sequence ID" value="NZ_JAPWGY010000002.1"/>
</dbReference>
<dbReference type="Pfam" id="PF13400">
    <property type="entry name" value="Tad"/>
    <property type="match status" value="1"/>
</dbReference>
<dbReference type="InterPro" id="IPR028087">
    <property type="entry name" value="Tad_N"/>
</dbReference>
<proteinExistence type="predicted"/>
<protein>
    <submittedName>
        <fullName evidence="2">VWA domain-containing protein</fullName>
    </submittedName>
</protein>
<comment type="caution">
    <text evidence="2">The sequence shown here is derived from an EMBL/GenBank/DDBJ whole genome shotgun (WGS) entry which is preliminary data.</text>
</comment>
<reference evidence="2" key="1">
    <citation type="submission" date="2022-12" db="EMBL/GenBank/DDBJ databases">
        <title>Bacterial isolates from different developmental stages of Nematostella vectensis.</title>
        <authorList>
            <person name="Fraune S."/>
        </authorList>
    </citation>
    <scope>NUCLEOTIDE SEQUENCE</scope>
    <source>
        <strain evidence="2">G21630-S1</strain>
    </source>
</reference>
<feature type="domain" description="VWFA" evidence="1">
    <location>
        <begin position="157"/>
        <end position="449"/>
    </location>
</feature>
<evidence type="ECO:0000313" key="3">
    <source>
        <dbReference type="Proteomes" id="UP001069802"/>
    </source>
</evidence>
<dbReference type="InterPro" id="IPR002035">
    <property type="entry name" value="VWF_A"/>
</dbReference>
<dbReference type="Proteomes" id="UP001069802">
    <property type="component" value="Unassembled WGS sequence"/>
</dbReference>
<organism evidence="2 3">
    <name type="scientific">Kiloniella laminariae</name>
    <dbReference type="NCBI Taxonomy" id="454162"/>
    <lineage>
        <taxon>Bacteria</taxon>
        <taxon>Pseudomonadati</taxon>
        <taxon>Pseudomonadota</taxon>
        <taxon>Alphaproteobacteria</taxon>
        <taxon>Rhodospirillales</taxon>
        <taxon>Kiloniellaceae</taxon>
        <taxon>Kiloniella</taxon>
    </lineage>
</organism>
<accession>A0ABT4LIF7</accession>
<sequence>MRSVPAVANKILDNVYKSRRFFRAFCACDRGAILVNFGLMVIPLVGMVGLGVDAGRGYVVKARLSQALDAAALASAPYVNDTTRLKQEFENYFYANFPKDFMGAEITLGTPVVGAQKTKVSVTASAVVGTTLMHVLGIEDMEVAASAEVTRLITPLDVVISIDTTGSMGAADGGGTRLSSARAASHLLIDKLFGEETVSENLQVALVPWSASVNVSYRGVSYNSALNQQIGGLWYTNNSPVPFRTRPDNDWQGCSYARYTDNGIADDADHLLYDASVGGVNWNSWDPMPRRVINPYNGSLQTATCPSWGLSALSGTKSITTSAVNALTTPNGTTNIAQGLVWSWRVLMPGNPFNEASSKSNLRRAIVIMTDGMNTTSYRDSYRGHLNTGEMDDRLEAVAAQVKASGVDVYVVEYHVETNLMKSVASAPTAPFYFHASNSDELEKAFDKIGTELSELRVSR</sequence>
<dbReference type="SMART" id="SM00327">
    <property type="entry name" value="VWA"/>
    <property type="match status" value="1"/>
</dbReference>
<evidence type="ECO:0000313" key="2">
    <source>
        <dbReference type="EMBL" id="MCZ4280880.1"/>
    </source>
</evidence>
<dbReference type="Pfam" id="PF00092">
    <property type="entry name" value="VWA"/>
    <property type="match status" value="1"/>
</dbReference>